<accession>A0A2K8T987</accession>
<dbReference type="EMBL" id="CP024793">
    <property type="protein sequence ID" value="AUB44153.1"/>
    <property type="molecule type" value="Genomic_DNA"/>
</dbReference>
<proteinExistence type="predicted"/>
<dbReference type="Proteomes" id="UP000232003">
    <property type="component" value="Plasmid pNFSY08"/>
</dbReference>
<geneLocation type="plasmid" evidence="2">
    <name>pnfsy08</name>
</geneLocation>
<keyword evidence="2" id="KW-1185">Reference proteome</keyword>
<protein>
    <submittedName>
        <fullName evidence="1">Uncharacterized protein</fullName>
    </submittedName>
</protein>
<name>A0A2K8T987_9NOSO</name>
<gene>
    <name evidence="1" type="ORF">COO91_10373</name>
</gene>
<evidence type="ECO:0000313" key="1">
    <source>
        <dbReference type="EMBL" id="AUB44153.1"/>
    </source>
</evidence>
<dbReference type="KEGG" id="nfl:COO91_10373"/>
<dbReference type="AlphaFoldDB" id="A0A2K8T987"/>
<organism evidence="1 2">
    <name type="scientific">Nostoc flagelliforme CCNUN1</name>
    <dbReference type="NCBI Taxonomy" id="2038116"/>
    <lineage>
        <taxon>Bacteria</taxon>
        <taxon>Bacillati</taxon>
        <taxon>Cyanobacteriota</taxon>
        <taxon>Cyanophyceae</taxon>
        <taxon>Nostocales</taxon>
        <taxon>Nostocaceae</taxon>
        <taxon>Nostoc</taxon>
    </lineage>
</organism>
<sequence length="58" mass="6742">MRVAMDAVGEIFLNIFQPGKPYVREDMEFWLGERLLVCVDQRRVAKSFSSAISLFRAF</sequence>
<keyword evidence="1" id="KW-0614">Plasmid</keyword>
<reference evidence="1 2" key="1">
    <citation type="submission" date="2017-11" db="EMBL/GenBank/DDBJ databases">
        <title>Complete genome of a free-living desiccation-tolerant cyanobacterium and its photosynthetic adaptation to extreme terrestrial habitat.</title>
        <authorList>
            <person name="Shang J."/>
        </authorList>
    </citation>
    <scope>NUCLEOTIDE SEQUENCE [LARGE SCALE GENOMIC DNA]</scope>
    <source>
        <strain evidence="1 2">CCNUN1</strain>
        <plasmid evidence="2">pnfsy08</plasmid>
    </source>
</reference>
<evidence type="ECO:0000313" key="2">
    <source>
        <dbReference type="Proteomes" id="UP000232003"/>
    </source>
</evidence>